<organism evidence="1">
    <name type="scientific">Halamphora americana</name>
    <dbReference type="NCBI Taxonomy" id="2305497"/>
    <lineage>
        <taxon>Eukaryota</taxon>
        <taxon>Sar</taxon>
        <taxon>Stramenopiles</taxon>
        <taxon>Ochrophyta</taxon>
        <taxon>Bacillariophyta</taxon>
        <taxon>Bacillariophyceae</taxon>
        <taxon>Bacillariophycidae</taxon>
        <taxon>Naviculales</taxon>
        <taxon>Amphipleuraceae</taxon>
        <taxon>Halamphora</taxon>
    </lineage>
</organism>
<reference evidence="1" key="1">
    <citation type="journal article" date="2019" name="PLoS ONE">
        <title>Extensive chloroplast genome rearrangement amongst three closely related Halamphora spp. (Bacillariophyceae), and evidence for rapid evolution as compared to land plants.</title>
        <authorList>
            <person name="Hamsher S.E."/>
            <person name="Keepers K.G."/>
            <person name="Pogoda C.S."/>
            <person name="Stepanek J.G."/>
            <person name="Kane N.C."/>
            <person name="Kociolek J.P."/>
        </authorList>
    </citation>
    <scope>NUCLEOTIDE SEQUENCE</scope>
</reference>
<name>A0A516ZB53_9STRA</name>
<gene>
    <name evidence="1" type="primary">ORF6</name>
</gene>
<geneLocation type="chloroplast" evidence="1"/>
<dbReference type="EMBL" id="MK045450">
    <property type="protein sequence ID" value="QDR24928.1"/>
    <property type="molecule type" value="Genomic_DNA"/>
</dbReference>
<keyword evidence="1" id="KW-0934">Plastid</keyword>
<protein>
    <submittedName>
        <fullName evidence="1">Uncharacterized protein</fullName>
    </submittedName>
</protein>
<accession>A0A516ZB53</accession>
<keyword evidence="1" id="KW-0150">Chloroplast</keyword>
<sequence>MTDYFDIPPTPFNNLMDTTNGILSQVPTLANSALLVDSTCTTGRAAMNFCCANNIVSRTCFVTSCICGTVGVVASGTAIATSFFGIPAAGAIGTLGARAFNRLGKYTLTLGNFTNANEISELIN</sequence>
<dbReference type="GeneID" id="41660669"/>
<dbReference type="RefSeq" id="YP_009686101.1">
    <property type="nucleotide sequence ID" value="NC_044463.1"/>
</dbReference>
<evidence type="ECO:0000313" key="1">
    <source>
        <dbReference type="EMBL" id="QDR24928.1"/>
    </source>
</evidence>
<dbReference type="AlphaFoldDB" id="A0A516ZB53"/>
<proteinExistence type="predicted"/>